<evidence type="ECO:0000313" key="2">
    <source>
        <dbReference type="Proteomes" id="UP000887569"/>
    </source>
</evidence>
<feature type="signal peptide" evidence="1">
    <location>
        <begin position="1"/>
        <end position="19"/>
    </location>
</feature>
<dbReference type="Proteomes" id="UP000887569">
    <property type="component" value="Unplaced"/>
</dbReference>
<keyword evidence="2" id="KW-1185">Reference proteome</keyword>
<sequence>MDIGSLLVYALTLCTLCSGRENLRAERDADPNAVYLSGFSTYHGLQRSLNALPPNGIFADNMLNEDLAGALPVPQGAPQLAPFTSRVIPNYSSYPVQIAGSPDWNRLIEESLAKTFDVNSPAMTKIIEKIEVAVKHAASMTTSTVASSVTIAEDTPASTQAAPTSTTSIDVEKDFEKRLLNLLDVNASEKDDGSESIDLPELQPKLMKKAVNSKGIGAAISLDGSDNDTERELRAKILQLLNCSKLSDVGIAESSTVADEETTESSTMSIMTSPYIEELLTEPSATSTLSPKGNCNTLNDVFSPVSNPPLIRCILNGMVS</sequence>
<protein>
    <submittedName>
        <fullName evidence="3">Uncharacterized protein</fullName>
    </submittedName>
</protein>
<name>A0A915APN9_PARUN</name>
<accession>A0A915APN9</accession>
<evidence type="ECO:0000313" key="3">
    <source>
        <dbReference type="WBParaSite" id="PgR010_g168_t01"/>
    </source>
</evidence>
<dbReference type="WBParaSite" id="PgR010_g168_t01">
    <property type="protein sequence ID" value="PgR010_g168_t01"/>
    <property type="gene ID" value="PgR010_g168"/>
</dbReference>
<feature type="chain" id="PRO_5036953626" evidence="1">
    <location>
        <begin position="20"/>
        <end position="320"/>
    </location>
</feature>
<organism evidence="2 3">
    <name type="scientific">Parascaris univalens</name>
    <name type="common">Nematode worm</name>
    <dbReference type="NCBI Taxonomy" id="6257"/>
    <lineage>
        <taxon>Eukaryota</taxon>
        <taxon>Metazoa</taxon>
        <taxon>Ecdysozoa</taxon>
        <taxon>Nematoda</taxon>
        <taxon>Chromadorea</taxon>
        <taxon>Rhabditida</taxon>
        <taxon>Spirurina</taxon>
        <taxon>Ascaridomorpha</taxon>
        <taxon>Ascaridoidea</taxon>
        <taxon>Ascarididae</taxon>
        <taxon>Parascaris</taxon>
    </lineage>
</organism>
<dbReference type="AlphaFoldDB" id="A0A915APN9"/>
<keyword evidence="1" id="KW-0732">Signal</keyword>
<proteinExistence type="predicted"/>
<evidence type="ECO:0000256" key="1">
    <source>
        <dbReference type="SAM" id="SignalP"/>
    </source>
</evidence>
<reference evidence="3" key="1">
    <citation type="submission" date="2022-11" db="UniProtKB">
        <authorList>
            <consortium name="WormBaseParasite"/>
        </authorList>
    </citation>
    <scope>IDENTIFICATION</scope>
</reference>